<name>A0A1B4V6F2_9GAMM</name>
<evidence type="ECO:0000256" key="4">
    <source>
        <dbReference type="ARBA" id="ARBA00023014"/>
    </source>
</evidence>
<sequence>MSDWQDVAPTDELLPGTHRVVDVEGTQVAVFNLDGEYYAIEDVCTHDGGVLTGGSVEGEEIVCPRHGARFSIKTGAVLAPPAYEPIHSFPVRVQDGRVQVRDDRWD</sequence>
<keyword evidence="7" id="KW-1185">Reference proteome</keyword>
<keyword evidence="4" id="KW-0411">Iron-sulfur</keyword>
<reference evidence="6 7" key="1">
    <citation type="submission" date="2015-08" db="EMBL/GenBank/DDBJ databases">
        <title>Complete genome sequence of Sulfurifustis variabilis.</title>
        <authorList>
            <person name="Miura A."/>
            <person name="Kojima H."/>
            <person name="Fukui M."/>
        </authorList>
    </citation>
    <scope>NUCLEOTIDE SEQUENCE [LARGE SCALE GENOMIC DNA]</scope>
    <source>
        <strain evidence="7">skN76</strain>
    </source>
</reference>
<dbReference type="Gene3D" id="2.102.10.10">
    <property type="entry name" value="Rieske [2Fe-2S] iron-sulphur domain"/>
    <property type="match status" value="1"/>
</dbReference>
<evidence type="ECO:0000256" key="3">
    <source>
        <dbReference type="ARBA" id="ARBA00023004"/>
    </source>
</evidence>
<evidence type="ECO:0000313" key="6">
    <source>
        <dbReference type="EMBL" id="BAU48142.1"/>
    </source>
</evidence>
<dbReference type="Proteomes" id="UP000218899">
    <property type="component" value="Chromosome"/>
</dbReference>
<proteinExistence type="predicted"/>
<dbReference type="InterPro" id="IPR036922">
    <property type="entry name" value="Rieske_2Fe-2S_sf"/>
</dbReference>
<accession>A0A1B4V6F2</accession>
<dbReference type="PANTHER" id="PTHR21496:SF23">
    <property type="entry name" value="3-PHENYLPROPIONATE_CINNAMIC ACID DIOXYGENASE FERREDOXIN SUBUNIT"/>
    <property type="match status" value="1"/>
</dbReference>
<evidence type="ECO:0000256" key="1">
    <source>
        <dbReference type="ARBA" id="ARBA00022714"/>
    </source>
</evidence>
<dbReference type="AlphaFoldDB" id="A0A1B4V6F2"/>
<dbReference type="InterPro" id="IPR017941">
    <property type="entry name" value="Rieske_2Fe-2S"/>
</dbReference>
<dbReference type="RefSeq" id="WP_096460684.1">
    <property type="nucleotide sequence ID" value="NZ_AP014936.1"/>
</dbReference>
<protein>
    <submittedName>
        <fullName evidence="6">Ferredoxin</fullName>
    </submittedName>
</protein>
<feature type="domain" description="Rieske" evidence="5">
    <location>
        <begin position="4"/>
        <end position="100"/>
    </location>
</feature>
<dbReference type="PANTHER" id="PTHR21496">
    <property type="entry name" value="FERREDOXIN-RELATED"/>
    <property type="match status" value="1"/>
</dbReference>
<dbReference type="PROSITE" id="PS51296">
    <property type="entry name" value="RIESKE"/>
    <property type="match status" value="1"/>
</dbReference>
<keyword evidence="3" id="KW-0408">Iron</keyword>
<dbReference type="GO" id="GO:0051537">
    <property type="term" value="F:2 iron, 2 sulfur cluster binding"/>
    <property type="evidence" value="ECO:0007669"/>
    <property type="project" value="UniProtKB-KW"/>
</dbReference>
<dbReference type="SUPFAM" id="SSF50022">
    <property type="entry name" value="ISP domain"/>
    <property type="match status" value="1"/>
</dbReference>
<dbReference type="CDD" id="cd03528">
    <property type="entry name" value="Rieske_RO_ferredoxin"/>
    <property type="match status" value="1"/>
</dbReference>
<dbReference type="Pfam" id="PF00355">
    <property type="entry name" value="Rieske"/>
    <property type="match status" value="1"/>
</dbReference>
<dbReference type="OrthoDB" id="9800167at2"/>
<dbReference type="GO" id="GO:0046872">
    <property type="term" value="F:metal ion binding"/>
    <property type="evidence" value="ECO:0007669"/>
    <property type="project" value="UniProtKB-KW"/>
</dbReference>
<evidence type="ECO:0000256" key="2">
    <source>
        <dbReference type="ARBA" id="ARBA00022723"/>
    </source>
</evidence>
<gene>
    <name evidence="6" type="ORF">SVA_1580</name>
</gene>
<organism evidence="6 7">
    <name type="scientific">Sulfurifustis variabilis</name>
    <dbReference type="NCBI Taxonomy" id="1675686"/>
    <lineage>
        <taxon>Bacteria</taxon>
        <taxon>Pseudomonadati</taxon>
        <taxon>Pseudomonadota</taxon>
        <taxon>Gammaproteobacteria</taxon>
        <taxon>Acidiferrobacterales</taxon>
        <taxon>Acidiferrobacteraceae</taxon>
        <taxon>Sulfurifustis</taxon>
    </lineage>
</organism>
<keyword evidence="1" id="KW-0001">2Fe-2S</keyword>
<keyword evidence="2" id="KW-0479">Metal-binding</keyword>
<evidence type="ECO:0000313" key="7">
    <source>
        <dbReference type="Proteomes" id="UP000218899"/>
    </source>
</evidence>
<evidence type="ECO:0000259" key="5">
    <source>
        <dbReference type="PROSITE" id="PS51296"/>
    </source>
</evidence>
<dbReference type="EMBL" id="AP014936">
    <property type="protein sequence ID" value="BAU48142.1"/>
    <property type="molecule type" value="Genomic_DNA"/>
</dbReference>
<dbReference type="KEGG" id="sva:SVA_1580"/>